<organism evidence="2 3">
    <name type="scientific">Paracoccus pantotrophus</name>
    <name type="common">Thiosphaera pantotropha</name>
    <dbReference type="NCBI Taxonomy" id="82367"/>
    <lineage>
        <taxon>Bacteria</taxon>
        <taxon>Pseudomonadati</taxon>
        <taxon>Pseudomonadota</taxon>
        <taxon>Alphaproteobacteria</taxon>
        <taxon>Rhodobacterales</taxon>
        <taxon>Paracoccaceae</taxon>
        <taxon>Paracoccus</taxon>
    </lineage>
</organism>
<dbReference type="EMBL" id="CP058689">
    <property type="protein sequence ID" value="QLH12979.1"/>
    <property type="molecule type" value="Genomic_DNA"/>
</dbReference>
<evidence type="ECO:0000313" key="3">
    <source>
        <dbReference type="Proteomes" id="UP000509322"/>
    </source>
</evidence>
<gene>
    <name evidence="2" type="ORF">HYQ43_01330</name>
</gene>
<proteinExistence type="predicted"/>
<keyword evidence="1" id="KW-0732">Signal</keyword>
<evidence type="ECO:0000256" key="1">
    <source>
        <dbReference type="SAM" id="SignalP"/>
    </source>
</evidence>
<protein>
    <submittedName>
        <fullName evidence="2">Uncharacterized protein</fullName>
    </submittedName>
</protein>
<dbReference type="RefSeq" id="WP_179921282.1">
    <property type="nucleotide sequence ID" value="NZ_CP058689.1"/>
</dbReference>
<feature type="signal peptide" evidence="1">
    <location>
        <begin position="1"/>
        <end position="21"/>
    </location>
</feature>
<dbReference type="Proteomes" id="UP000509322">
    <property type="component" value="Chromosome 1"/>
</dbReference>
<name>A0A7H9BPK5_PARPN</name>
<reference evidence="2 3" key="1">
    <citation type="submission" date="2020-07" db="EMBL/GenBank/DDBJ databases">
        <title>The complete genome of Paracoccus pantotrophus ACCC 10489.</title>
        <authorList>
            <person name="Si Y."/>
        </authorList>
    </citation>
    <scope>NUCLEOTIDE SEQUENCE [LARGE SCALE GENOMIC DNA]</scope>
    <source>
        <strain evidence="2 3">ACCC10489</strain>
    </source>
</reference>
<feature type="chain" id="PRO_5028993151" evidence="1">
    <location>
        <begin position="22"/>
        <end position="203"/>
    </location>
</feature>
<evidence type="ECO:0000313" key="2">
    <source>
        <dbReference type="EMBL" id="QLH12979.1"/>
    </source>
</evidence>
<sequence>MQTRFLSFLASTILLATPVLTQDIPVYEETGVIEITLGGERMIHYTTWNTVPDDPARKVHTASWLILEPRLLGGVNISPDDVFVVITSRDSIEPNPGQASMRVEISLDPETLDLKTRPAPSVRFYPEDDDRFYAMTDGTFTVESVTRIDSDSFTIIASASGVMTGQTSETIAHNPDDALEFSAKFDLQRVVNRAGENGKPSSQ</sequence>
<dbReference type="AlphaFoldDB" id="A0A7H9BPK5"/>
<accession>A0A7H9BPK5</accession>